<name>A0ACC1SZM4_9APHY</name>
<protein>
    <submittedName>
        <fullName evidence="1">Uncharacterized protein</fullName>
    </submittedName>
</protein>
<reference evidence="1" key="1">
    <citation type="submission" date="2022-07" db="EMBL/GenBank/DDBJ databases">
        <title>Genome Sequence of Phlebia brevispora.</title>
        <authorList>
            <person name="Buettner E."/>
        </authorList>
    </citation>
    <scope>NUCLEOTIDE SEQUENCE</scope>
    <source>
        <strain evidence="1">MPL23</strain>
    </source>
</reference>
<evidence type="ECO:0000313" key="1">
    <source>
        <dbReference type="EMBL" id="KAJ3549444.1"/>
    </source>
</evidence>
<organism evidence="1 2">
    <name type="scientific">Phlebia brevispora</name>
    <dbReference type="NCBI Taxonomy" id="194682"/>
    <lineage>
        <taxon>Eukaryota</taxon>
        <taxon>Fungi</taxon>
        <taxon>Dikarya</taxon>
        <taxon>Basidiomycota</taxon>
        <taxon>Agaricomycotina</taxon>
        <taxon>Agaricomycetes</taxon>
        <taxon>Polyporales</taxon>
        <taxon>Meruliaceae</taxon>
        <taxon>Phlebia</taxon>
    </lineage>
</organism>
<proteinExistence type="predicted"/>
<comment type="caution">
    <text evidence="1">The sequence shown here is derived from an EMBL/GenBank/DDBJ whole genome shotgun (WGS) entry which is preliminary data.</text>
</comment>
<dbReference type="EMBL" id="JANHOG010000931">
    <property type="protein sequence ID" value="KAJ3549444.1"/>
    <property type="molecule type" value="Genomic_DNA"/>
</dbReference>
<dbReference type="Proteomes" id="UP001148662">
    <property type="component" value="Unassembled WGS sequence"/>
</dbReference>
<sequence length="445" mass="50029">MVKRSPRVGAGIVYPETHHTPRGGYLADFIRLHCRTSVQITPFILGPPVISTIGDTGGCIGRSRKDEASRLSGRMMKRPNKVSIVVQLSSSCETLPSVTHSAPVAAVVAVTESCLCQVWQTSALTTWLFLVSCLYIYEFKVKLTLTEGASLMAPPSYNPTIEELINQLHLNNSWAARQQLQRAQYLSLVAYALSIVEKTQELQDRMNQKLGTLMRMQDHLSKDLVALTRYCARPWTMTETQMKLITKIVKHILVQPVLGYGQLTVDCIFNFVNAHAQQLKLDGLITEPVIRQLIHDFVERTELSERLRLKEAISDSLQGRVSLDVFLSRLLDDFWGAVQKPSPARKRSIMAHFADARSCMRASRWTAIEFWPCFNTHLNGLAVQYGTVPGRNSEIWRDWENKVIAEDVKEYGTGKQGARNSDPASSIALAVKMEALIDIRDDEIM</sequence>
<keyword evidence="2" id="KW-1185">Reference proteome</keyword>
<evidence type="ECO:0000313" key="2">
    <source>
        <dbReference type="Proteomes" id="UP001148662"/>
    </source>
</evidence>
<gene>
    <name evidence="1" type="ORF">NM688_g5172</name>
</gene>
<accession>A0ACC1SZM4</accession>